<reference evidence="1" key="2">
    <citation type="journal article" date="2006" name="PLoS Genet.">
        <title>Comparative genomics of emerging human ehrlichiosis agents.</title>
        <authorList>
            <person name="Dunning Hotopp J.C."/>
            <person name="Lin M."/>
            <person name="Madupu R."/>
            <person name="Crabtree J."/>
            <person name="Angiuoli S.V."/>
            <person name="Eisen J.A."/>
            <person name="Seshadri R."/>
            <person name="Ren Q."/>
            <person name="Wu M."/>
            <person name="Utterback T.R."/>
            <person name="Smith S."/>
            <person name="Lewis M."/>
            <person name="Khouri H."/>
            <person name="Zhang C."/>
            <person name="Niu H."/>
            <person name="Lin Q."/>
            <person name="Ohashi N."/>
            <person name="Zhi N."/>
            <person name="Nelson W."/>
            <person name="Brinkac L.M."/>
            <person name="Dodson R.J."/>
            <person name="Rosovitz M.J."/>
            <person name="Sundaram J."/>
            <person name="Daugherty S.C."/>
            <person name="Davidsen T."/>
            <person name="Durkin A.S."/>
            <person name="Gwinn M."/>
            <person name="Haft D.H."/>
            <person name="Selengut J.D."/>
            <person name="Sullivan S.A."/>
            <person name="Zafar N."/>
            <person name="Zhou L."/>
            <person name="Benahmed F."/>
            <person name="Forberger H."/>
            <person name="Halpin R."/>
            <person name="Mulligan S."/>
            <person name="Robinson J."/>
            <person name="White O."/>
            <person name="Rikihisa Y."/>
            <person name="Tettelin H."/>
        </authorList>
    </citation>
    <scope>NUCLEOTIDE SEQUENCE [LARGE SCALE GENOMIC DNA]</scope>
    <source>
        <strain evidence="1">Arkansas</strain>
    </source>
</reference>
<dbReference type="AlphaFoldDB" id="Q2GI51"/>
<reference evidence="1" key="1">
    <citation type="submission" date="2005-12" db="EMBL/GenBank/DDBJ databases">
        <authorList>
            <person name="Hotopp J.D."/>
            <person name="Lin M."/>
            <person name="Madupu R."/>
            <person name="Crabtree J."/>
            <person name="Angiuoli S.V."/>
            <person name="Eisen J.A."/>
            <person name="Seshadri R."/>
            <person name="Ren Q."/>
            <person name="Wu M."/>
            <person name="Utterback T.R."/>
            <person name="Smith S."/>
            <person name="Lewis M.R."/>
            <person name="Khouri H.M."/>
            <person name="Zhang C."/>
            <person name="Hua N."/>
            <person name="Lin Q."/>
            <person name="Ohashi N."/>
            <person name="Zhi N."/>
            <person name="Nelson W.C."/>
            <person name="Brinkac L.M."/>
            <person name="Dodson R.J."/>
            <person name="Rosovitz M."/>
            <person name="Sundaram J."/>
            <person name="Daugherty S.C."/>
            <person name="Davidsen T.M."/>
            <person name="Durkin A.S."/>
            <person name="Gwinn M.L."/>
            <person name="Haft D.H."/>
            <person name="Selengut J."/>
            <person name="Sullivan S.A."/>
            <person name="Zafar N."/>
            <person name="Zhou L."/>
            <person name="Benahmed F."/>
            <person name="Forberger H.A."/>
            <person name="Halpin R."/>
            <person name="Mulligan S."/>
            <person name="Robinson J.M."/>
            <person name="Rikihisa Y."/>
            <person name="Tettelin H."/>
        </authorList>
    </citation>
    <scope>NUCLEOTIDE SEQUENCE</scope>
    <source>
        <strain evidence="1">Arkansas</strain>
    </source>
</reference>
<sequence>MCRSVDLFYVMVLTFYILMEFFNNCTASLCSAIKLSSMFFGSLILKFEMKN</sequence>
<dbReference type="EMBL" id="CP000236">
    <property type="protein sequence ID" value="ABD45411.1"/>
    <property type="molecule type" value="Genomic_DNA"/>
</dbReference>
<proteinExistence type="predicted"/>
<dbReference type="HOGENOM" id="CLU_3098337_0_0_5"/>
<evidence type="ECO:0000313" key="2">
    <source>
        <dbReference type="Proteomes" id="UP000008320"/>
    </source>
</evidence>
<organism evidence="1 2">
    <name type="scientific">Ehrlichia chaffeensis (strain ATCC CRL-10679 / Arkansas)</name>
    <dbReference type="NCBI Taxonomy" id="205920"/>
    <lineage>
        <taxon>Bacteria</taxon>
        <taxon>Pseudomonadati</taxon>
        <taxon>Pseudomonadota</taxon>
        <taxon>Alphaproteobacteria</taxon>
        <taxon>Rickettsiales</taxon>
        <taxon>Anaplasmataceae</taxon>
        <taxon>Ehrlichia</taxon>
    </lineage>
</organism>
<name>Q2GI51_EHRCR</name>
<protein>
    <submittedName>
        <fullName evidence="1">Uncharacterized protein</fullName>
    </submittedName>
</protein>
<accession>Q2GI51</accession>
<evidence type="ECO:0000313" key="1">
    <source>
        <dbReference type="EMBL" id="ABD45411.1"/>
    </source>
</evidence>
<dbReference type="Proteomes" id="UP000008320">
    <property type="component" value="Chromosome"/>
</dbReference>
<dbReference type="KEGG" id="ech:ECH_0051"/>
<keyword evidence="2" id="KW-1185">Reference proteome</keyword>
<gene>
    <name evidence="1" type="ordered locus">ECH_0051</name>
</gene>